<name>X0XFF1_9ZZZZ</name>
<keyword evidence="1" id="KW-0472">Membrane</keyword>
<reference evidence="2" key="1">
    <citation type="journal article" date="2014" name="Front. Microbiol.">
        <title>High frequency of phylogenetically diverse reductive dehalogenase-homologous genes in deep subseafloor sedimentary metagenomes.</title>
        <authorList>
            <person name="Kawai M."/>
            <person name="Futagami T."/>
            <person name="Toyoda A."/>
            <person name="Takaki Y."/>
            <person name="Nishi S."/>
            <person name="Hori S."/>
            <person name="Arai W."/>
            <person name="Tsubouchi T."/>
            <person name="Morono Y."/>
            <person name="Uchiyama I."/>
            <person name="Ito T."/>
            <person name="Fujiyama A."/>
            <person name="Inagaki F."/>
            <person name="Takami H."/>
        </authorList>
    </citation>
    <scope>NUCLEOTIDE SEQUENCE</scope>
    <source>
        <strain evidence="2">Expedition CK06-06</strain>
    </source>
</reference>
<dbReference type="EMBL" id="BARS01034562">
    <property type="protein sequence ID" value="GAG23676.1"/>
    <property type="molecule type" value="Genomic_DNA"/>
</dbReference>
<organism evidence="2">
    <name type="scientific">marine sediment metagenome</name>
    <dbReference type="NCBI Taxonomy" id="412755"/>
    <lineage>
        <taxon>unclassified sequences</taxon>
        <taxon>metagenomes</taxon>
        <taxon>ecological metagenomes</taxon>
    </lineage>
</organism>
<evidence type="ECO:0000256" key="1">
    <source>
        <dbReference type="SAM" id="Phobius"/>
    </source>
</evidence>
<feature type="non-terminal residue" evidence="2">
    <location>
        <position position="30"/>
    </location>
</feature>
<gene>
    <name evidence="2" type="ORF">S01H1_53379</name>
</gene>
<keyword evidence="1" id="KW-1133">Transmembrane helix</keyword>
<keyword evidence="1" id="KW-0812">Transmembrane</keyword>
<proteinExistence type="predicted"/>
<dbReference type="AlphaFoldDB" id="X0XFF1"/>
<feature type="transmembrane region" description="Helical" evidence="1">
    <location>
        <begin position="6"/>
        <end position="26"/>
    </location>
</feature>
<protein>
    <submittedName>
        <fullName evidence="2">Uncharacterized protein</fullName>
    </submittedName>
</protein>
<evidence type="ECO:0000313" key="2">
    <source>
        <dbReference type="EMBL" id="GAG23676.1"/>
    </source>
</evidence>
<accession>X0XFF1</accession>
<sequence length="30" mass="3257">MKFIGIFLGFIVVLLIILAAGSLYTIDEGE</sequence>
<comment type="caution">
    <text evidence="2">The sequence shown here is derived from an EMBL/GenBank/DDBJ whole genome shotgun (WGS) entry which is preliminary data.</text>
</comment>